<dbReference type="GO" id="GO:0005634">
    <property type="term" value="C:nucleus"/>
    <property type="evidence" value="ECO:0007669"/>
    <property type="project" value="UniProtKB-SubCell"/>
</dbReference>
<keyword evidence="2" id="KW-0217">Developmental protein</keyword>
<dbReference type="SUPFAM" id="SSF54695">
    <property type="entry name" value="POZ domain"/>
    <property type="match status" value="1"/>
</dbReference>
<evidence type="ECO:0000256" key="7">
    <source>
        <dbReference type="ARBA" id="ARBA00022902"/>
    </source>
</evidence>
<keyword evidence="13" id="KW-1185">Reference proteome</keyword>
<dbReference type="InterPro" id="IPR007588">
    <property type="entry name" value="Znf_FLYWCH"/>
</dbReference>
<dbReference type="GO" id="GO:0008406">
    <property type="term" value="P:gonad development"/>
    <property type="evidence" value="ECO:0007669"/>
    <property type="project" value="UniProtKB-ARBA"/>
</dbReference>
<keyword evidence="6" id="KW-0862">Zinc</keyword>
<dbReference type="Proteomes" id="UP000322000">
    <property type="component" value="Chromosome 9"/>
</dbReference>
<dbReference type="CDD" id="cd18315">
    <property type="entry name" value="BTB_POZ_BAB-like"/>
    <property type="match status" value="1"/>
</dbReference>
<evidence type="ECO:0000256" key="4">
    <source>
        <dbReference type="ARBA" id="ARBA00022771"/>
    </source>
</evidence>
<dbReference type="GO" id="GO:0007464">
    <property type="term" value="P:R3/R4 cell fate commitment"/>
    <property type="evidence" value="ECO:0007669"/>
    <property type="project" value="UniProtKB-ARBA"/>
</dbReference>
<evidence type="ECO:0000256" key="3">
    <source>
        <dbReference type="ARBA" id="ARBA00022723"/>
    </source>
</evidence>
<keyword evidence="4" id="KW-0863">Zinc-finger</keyword>
<dbReference type="GeneID" id="113497188"/>
<dbReference type="KEGG" id="tnl:113497188"/>
<evidence type="ECO:0000256" key="2">
    <source>
        <dbReference type="ARBA" id="ARBA00022473"/>
    </source>
</evidence>
<dbReference type="InterPro" id="IPR051095">
    <property type="entry name" value="Dros_DevTransReg"/>
</dbReference>
<dbReference type="GO" id="GO:0048813">
    <property type="term" value="P:dendrite morphogenesis"/>
    <property type="evidence" value="ECO:0007669"/>
    <property type="project" value="UniProtKB-ARBA"/>
</dbReference>
<dbReference type="PROSITE" id="PS50097">
    <property type="entry name" value="BTB"/>
    <property type="match status" value="1"/>
</dbReference>
<dbReference type="RefSeq" id="XP_026732405.1">
    <property type="nucleotide sequence ID" value="XM_026876604.1"/>
</dbReference>
<evidence type="ECO:0000313" key="13">
    <source>
        <dbReference type="Proteomes" id="UP000322000"/>
    </source>
</evidence>
<keyword evidence="7" id="KW-0524">Neurogenesis</keyword>
<evidence type="ECO:0000259" key="12">
    <source>
        <dbReference type="PROSITE" id="PS50097"/>
    </source>
</evidence>
<dbReference type="InterPro" id="IPR011333">
    <property type="entry name" value="SKP1/BTB/POZ_sf"/>
</dbReference>
<feature type="domain" description="BTB" evidence="12">
    <location>
        <begin position="31"/>
        <end position="96"/>
    </location>
</feature>
<dbReference type="GO" id="GO:0008270">
    <property type="term" value="F:zinc ion binding"/>
    <property type="evidence" value="ECO:0007669"/>
    <property type="project" value="UniProtKB-KW"/>
</dbReference>
<dbReference type="Gene3D" id="3.30.710.10">
    <property type="entry name" value="Potassium Channel Kv1.1, Chain A"/>
    <property type="match status" value="1"/>
</dbReference>
<dbReference type="PANTHER" id="PTHR23110:SF111">
    <property type="entry name" value="LONGITUDINALS LACKING PROTEIN, ISOFORMS F_I_K_T"/>
    <property type="match status" value="1"/>
</dbReference>
<dbReference type="OrthoDB" id="6482909at2759"/>
<evidence type="ECO:0000256" key="5">
    <source>
        <dbReference type="ARBA" id="ARBA00022782"/>
    </source>
</evidence>
<dbReference type="GO" id="GO:0006357">
    <property type="term" value="P:regulation of transcription by RNA polymerase II"/>
    <property type="evidence" value="ECO:0007669"/>
    <property type="project" value="TreeGrafter"/>
</dbReference>
<dbReference type="AlphaFoldDB" id="A0A7E5VVP2"/>
<comment type="subcellular location">
    <subcellularLocation>
        <location evidence="1">Nucleus</location>
    </subcellularLocation>
</comment>
<evidence type="ECO:0000256" key="11">
    <source>
        <dbReference type="ARBA" id="ARBA00037382"/>
    </source>
</evidence>
<comment type="function">
    <text evidence="11">Putative transcription factor required for axon growth and guidance in the central and peripheral nervous systems. Repels CNS axons away from the midline by promoting the expression of the midline repellent sli and its receptor robo.</text>
</comment>
<keyword evidence="5" id="KW-0221">Differentiation</keyword>
<accession>A0A7E5VVP2</accession>
<sequence>MSAAQYCVSWDSYKNNVSNGLSRLQQNGEFVDMTLAAEGHLVKVHRNIVALASPYIKAMIQSAECPHPVLFLNNISHKTLAYILEYIYIGEVKVSNDDIASFIDTCKSLGIAGVENFVIPKKNVRRKICEEPSIQQEAMAQQDSKSQVELQTETSLDVLLKTQADLLLERQSKQMIPETQQETLPDLPVEVLSDSPIEVCPYSGFNDEPQTELEREPESQLKVISESEQLVLPQALTDSQQEILSKLENILPSPDLGTVTEPQSQDILTESQLDKMPVINLEAIPQLLPGSLINSLDTGPTKQSTSLLETQPKDLPELLQHEIERVKDPPENNFAAHITINNDNNYNLEFKQIEHNIPSNKTCPIMTVDNFVVNYNNSFCEVDDNATANLQPQPLSLDAIDNMNLDPTDTPVNNKRNIETNTHETEIKQNLCFNLGVGTVNQKKQVLSKVERDKIVHYTVSNRGSLQLMLNCYIYCCHHHSCGGIKRRWRCADYRKLHCPALIDTENDEIINRSDQHNHASHDSKILRKFKSKLIFTSVVQAEETCKALRVNEAKAAEPEYFKPKTKRRKFIA</sequence>
<dbReference type="GO" id="GO:0016199">
    <property type="term" value="P:axon midline choice point recognition"/>
    <property type="evidence" value="ECO:0007669"/>
    <property type="project" value="UniProtKB-ARBA"/>
</dbReference>
<name>A0A7E5VVP2_TRINI</name>
<dbReference type="GO" id="GO:0035167">
    <property type="term" value="P:larval lymph gland hemopoiesis"/>
    <property type="evidence" value="ECO:0007669"/>
    <property type="project" value="UniProtKB-ARBA"/>
</dbReference>
<evidence type="ECO:0000256" key="10">
    <source>
        <dbReference type="ARBA" id="ARBA00023242"/>
    </source>
</evidence>
<dbReference type="SMART" id="SM00225">
    <property type="entry name" value="BTB"/>
    <property type="match status" value="1"/>
</dbReference>
<dbReference type="PANTHER" id="PTHR23110">
    <property type="entry name" value="BTB DOMAIN TRANSCRIPTION FACTOR"/>
    <property type="match status" value="1"/>
</dbReference>
<dbReference type="Pfam" id="PF00651">
    <property type="entry name" value="BTB"/>
    <property type="match status" value="1"/>
</dbReference>
<dbReference type="GO" id="GO:0007526">
    <property type="term" value="P:larval somatic muscle development"/>
    <property type="evidence" value="ECO:0007669"/>
    <property type="project" value="UniProtKB-ARBA"/>
</dbReference>
<dbReference type="InParanoid" id="A0A7E5VVP2"/>
<reference evidence="14" key="1">
    <citation type="submission" date="2025-08" db="UniProtKB">
        <authorList>
            <consortium name="RefSeq"/>
        </authorList>
    </citation>
    <scope>IDENTIFICATION</scope>
</reference>
<organism evidence="13 14">
    <name type="scientific">Trichoplusia ni</name>
    <name type="common">Cabbage looper</name>
    <dbReference type="NCBI Taxonomy" id="7111"/>
    <lineage>
        <taxon>Eukaryota</taxon>
        <taxon>Metazoa</taxon>
        <taxon>Ecdysozoa</taxon>
        <taxon>Arthropoda</taxon>
        <taxon>Hexapoda</taxon>
        <taxon>Insecta</taxon>
        <taxon>Pterygota</taxon>
        <taxon>Neoptera</taxon>
        <taxon>Endopterygota</taxon>
        <taxon>Lepidoptera</taxon>
        <taxon>Glossata</taxon>
        <taxon>Ditrysia</taxon>
        <taxon>Noctuoidea</taxon>
        <taxon>Noctuidae</taxon>
        <taxon>Plusiinae</taxon>
        <taxon>Trichoplusia</taxon>
    </lineage>
</organism>
<keyword evidence="8" id="KW-0805">Transcription regulation</keyword>
<keyword evidence="3" id="KW-0479">Metal-binding</keyword>
<dbReference type="Pfam" id="PF04500">
    <property type="entry name" value="FLYWCH"/>
    <property type="match status" value="1"/>
</dbReference>
<evidence type="ECO:0000256" key="9">
    <source>
        <dbReference type="ARBA" id="ARBA00023163"/>
    </source>
</evidence>
<dbReference type="GO" id="GO:0045476">
    <property type="term" value="P:nurse cell apoptotic process"/>
    <property type="evidence" value="ECO:0007669"/>
    <property type="project" value="UniProtKB-ARBA"/>
</dbReference>
<evidence type="ECO:0000256" key="1">
    <source>
        <dbReference type="ARBA" id="ARBA00004123"/>
    </source>
</evidence>
<proteinExistence type="predicted"/>
<protein>
    <submittedName>
        <fullName evidence="14">Uncharacterized protein LOC113497188</fullName>
    </submittedName>
</protein>
<evidence type="ECO:0000256" key="8">
    <source>
        <dbReference type="ARBA" id="ARBA00023015"/>
    </source>
</evidence>
<keyword evidence="10" id="KW-0539">Nucleus</keyword>
<dbReference type="GO" id="GO:0045467">
    <property type="term" value="P:R7 cell development"/>
    <property type="evidence" value="ECO:0007669"/>
    <property type="project" value="UniProtKB-ARBA"/>
</dbReference>
<dbReference type="Gene3D" id="2.20.25.240">
    <property type="match status" value="1"/>
</dbReference>
<gene>
    <name evidence="14" type="primary">LOC113497188</name>
</gene>
<evidence type="ECO:0000256" key="6">
    <source>
        <dbReference type="ARBA" id="ARBA00022833"/>
    </source>
</evidence>
<keyword evidence="9" id="KW-0804">Transcription</keyword>
<evidence type="ECO:0000313" key="14">
    <source>
        <dbReference type="RefSeq" id="XP_026732405.1"/>
    </source>
</evidence>
<dbReference type="InterPro" id="IPR000210">
    <property type="entry name" value="BTB/POZ_dom"/>
</dbReference>